<sequence>MIVLTGLVFGAVTIGAYVSQLDNDWSSGQGASFAADTERGVSTTDGAAGQSEGRAGAQATRRHALRDDVTALRAQPAASIGAQAGDALAIAALQFAREANKAQVQPRPQPQQTNLPPQPAVTANRTQAPVPTTTGHAHPGRVASGEHGKGASGATTKPRSAQSIATTSGTHHARGGSHRKSSTADRSAKKAAGVTPHAWPLPQYATQGVESPWSMQRSDQATQTATAVSSNAPKSRAEVEAELVRARENGTMPAFGRPEPAGSGAH</sequence>
<dbReference type="InterPro" id="IPR025421">
    <property type="entry name" value="DUF4148"/>
</dbReference>
<feature type="compositionally biased region" description="Polar residues" evidence="1">
    <location>
        <begin position="153"/>
        <end position="170"/>
    </location>
</feature>
<feature type="compositionally biased region" description="Polar residues" evidence="1">
    <location>
        <begin position="121"/>
        <end position="135"/>
    </location>
</feature>
<gene>
    <name evidence="2" type="ORF">F6X42_10925</name>
</gene>
<feature type="compositionally biased region" description="Basic residues" evidence="1">
    <location>
        <begin position="171"/>
        <end position="181"/>
    </location>
</feature>
<feature type="region of interest" description="Disordered" evidence="1">
    <location>
        <begin position="101"/>
        <end position="266"/>
    </location>
</feature>
<dbReference type="EMBL" id="VZQQ01000007">
    <property type="protein sequence ID" value="MBC8747109.1"/>
    <property type="molecule type" value="Genomic_DNA"/>
</dbReference>
<keyword evidence="3" id="KW-1185">Reference proteome</keyword>
<feature type="region of interest" description="Disordered" evidence="1">
    <location>
        <begin position="28"/>
        <end position="62"/>
    </location>
</feature>
<comment type="caution">
    <text evidence="2">The sequence shown here is derived from an EMBL/GenBank/DDBJ whole genome shotgun (WGS) entry which is preliminary data.</text>
</comment>
<name>A0ABR7PL78_9BURK</name>
<dbReference type="Proteomes" id="UP000736373">
    <property type="component" value="Unassembled WGS sequence"/>
</dbReference>
<organism evidence="2 3">
    <name type="scientific">Paraburkholderia podalyriae</name>
    <dbReference type="NCBI Taxonomy" id="1938811"/>
    <lineage>
        <taxon>Bacteria</taxon>
        <taxon>Pseudomonadati</taxon>
        <taxon>Pseudomonadota</taxon>
        <taxon>Betaproteobacteria</taxon>
        <taxon>Burkholderiales</taxon>
        <taxon>Burkholderiaceae</taxon>
        <taxon>Paraburkholderia</taxon>
    </lineage>
</organism>
<proteinExistence type="predicted"/>
<feature type="compositionally biased region" description="Basic and acidic residues" evidence="1">
    <location>
        <begin position="235"/>
        <end position="248"/>
    </location>
</feature>
<evidence type="ECO:0000313" key="2">
    <source>
        <dbReference type="EMBL" id="MBC8747109.1"/>
    </source>
</evidence>
<accession>A0ABR7PL78</accession>
<evidence type="ECO:0000256" key="1">
    <source>
        <dbReference type="SAM" id="MobiDB-lite"/>
    </source>
</evidence>
<evidence type="ECO:0000313" key="3">
    <source>
        <dbReference type="Proteomes" id="UP000736373"/>
    </source>
</evidence>
<feature type="compositionally biased region" description="Polar residues" evidence="1">
    <location>
        <begin position="204"/>
        <end position="233"/>
    </location>
</feature>
<dbReference type="RefSeq" id="WP_187634194.1">
    <property type="nucleotide sequence ID" value="NZ_VZQQ01000007.1"/>
</dbReference>
<dbReference type="Pfam" id="PF13663">
    <property type="entry name" value="DUF4148"/>
    <property type="match status" value="1"/>
</dbReference>
<reference evidence="2 3" key="1">
    <citation type="submission" date="2019-09" db="EMBL/GenBank/DDBJ databases">
        <title>Paraburkholderia podalyriae sp. nov., A South African Podalyria-associated rhizobium.</title>
        <authorList>
            <person name="Mavima L."/>
            <person name="Beukes C.W."/>
            <person name="Palmer M."/>
            <person name="De Meyer S.E."/>
            <person name="James E.K."/>
            <person name="Maluk M."/>
            <person name="Avontuur J.R."/>
            <person name="Chan W.Y."/>
            <person name="Venter S.N."/>
            <person name="Steenkamp E.T."/>
        </authorList>
    </citation>
    <scope>NUCLEOTIDE SEQUENCE [LARGE SCALE GENOMIC DNA]</scope>
    <source>
        <strain evidence="2 3">WC7.3b</strain>
    </source>
</reference>
<protein>
    <submittedName>
        <fullName evidence="2">DUF4148 domain-containing protein</fullName>
    </submittedName>
</protein>